<feature type="region of interest" description="Disordered" evidence="1">
    <location>
        <begin position="18"/>
        <end position="38"/>
    </location>
</feature>
<evidence type="ECO:0000313" key="2">
    <source>
        <dbReference type="EMBL" id="JAD76852.1"/>
    </source>
</evidence>
<accession>A0A0A9CZC4</accession>
<organism evidence="2">
    <name type="scientific">Arundo donax</name>
    <name type="common">Giant reed</name>
    <name type="synonym">Donax arundinaceus</name>
    <dbReference type="NCBI Taxonomy" id="35708"/>
    <lineage>
        <taxon>Eukaryota</taxon>
        <taxon>Viridiplantae</taxon>
        <taxon>Streptophyta</taxon>
        <taxon>Embryophyta</taxon>
        <taxon>Tracheophyta</taxon>
        <taxon>Spermatophyta</taxon>
        <taxon>Magnoliopsida</taxon>
        <taxon>Liliopsida</taxon>
        <taxon>Poales</taxon>
        <taxon>Poaceae</taxon>
        <taxon>PACMAD clade</taxon>
        <taxon>Arundinoideae</taxon>
        <taxon>Arundineae</taxon>
        <taxon>Arundo</taxon>
    </lineage>
</organism>
<sequence length="52" mass="5791">MTSTTFSKKNLFASTYASHALRSKRPLPDEDAEPEVEEEVMAVDVDDEKGSM</sequence>
<dbReference type="EMBL" id="GBRH01221043">
    <property type="protein sequence ID" value="JAD76852.1"/>
    <property type="molecule type" value="Transcribed_RNA"/>
</dbReference>
<reference evidence="2" key="1">
    <citation type="submission" date="2014-09" db="EMBL/GenBank/DDBJ databases">
        <authorList>
            <person name="Magalhaes I.L.F."/>
            <person name="Oliveira U."/>
            <person name="Santos F.R."/>
            <person name="Vidigal T.H.D.A."/>
            <person name="Brescovit A.D."/>
            <person name="Santos A.J."/>
        </authorList>
    </citation>
    <scope>NUCLEOTIDE SEQUENCE</scope>
    <source>
        <tissue evidence="2">Shoot tissue taken approximately 20 cm above the soil surface</tissue>
    </source>
</reference>
<name>A0A0A9CZC4_ARUDO</name>
<feature type="compositionally biased region" description="Acidic residues" evidence="1">
    <location>
        <begin position="29"/>
        <end position="38"/>
    </location>
</feature>
<dbReference type="AlphaFoldDB" id="A0A0A9CZC4"/>
<reference evidence="2" key="2">
    <citation type="journal article" date="2015" name="Data Brief">
        <title>Shoot transcriptome of the giant reed, Arundo donax.</title>
        <authorList>
            <person name="Barrero R.A."/>
            <person name="Guerrero F.D."/>
            <person name="Moolhuijzen P."/>
            <person name="Goolsby J.A."/>
            <person name="Tidwell J."/>
            <person name="Bellgard S.E."/>
            <person name="Bellgard M.I."/>
        </authorList>
    </citation>
    <scope>NUCLEOTIDE SEQUENCE</scope>
    <source>
        <tissue evidence="2">Shoot tissue taken approximately 20 cm above the soil surface</tissue>
    </source>
</reference>
<proteinExistence type="predicted"/>
<evidence type="ECO:0000256" key="1">
    <source>
        <dbReference type="SAM" id="MobiDB-lite"/>
    </source>
</evidence>
<protein>
    <submittedName>
        <fullName evidence="2">Uncharacterized protein</fullName>
    </submittedName>
</protein>